<evidence type="ECO:0000256" key="4">
    <source>
        <dbReference type="ARBA" id="ARBA00022723"/>
    </source>
</evidence>
<comment type="similarity">
    <text evidence="7 8">Belongs to the succinate/malate CoA ligase beta subunit family.</text>
</comment>
<comment type="pathway">
    <text evidence="1 7">Carbohydrate metabolism; tricarboxylic acid cycle; succinate from succinyl-CoA (ligase route): step 1/1.</text>
</comment>
<evidence type="ECO:0000259" key="10">
    <source>
        <dbReference type="Pfam" id="PF08442"/>
    </source>
</evidence>
<feature type="binding site" evidence="7">
    <location>
        <begin position="313"/>
        <end position="315"/>
    </location>
    <ligand>
        <name>ATP</name>
        <dbReference type="ChEBI" id="CHEBI:30616"/>
    </ligand>
</feature>
<keyword evidence="4 7" id="KW-0479">Metal-binding</keyword>
<reference evidence="11" key="1">
    <citation type="submission" date="2021-01" db="EMBL/GenBank/DDBJ databases">
        <authorList>
            <consortium name="Genoscope - CEA"/>
            <person name="William W."/>
        </authorList>
    </citation>
    <scope>NUCLEOTIDE SEQUENCE</scope>
</reference>
<gene>
    <name evidence="11" type="ORF">PSON_ATCC_30995.1.T0560220</name>
</gene>
<proteinExistence type="inferred from homology"/>
<accession>A0A8S1NFG4</accession>
<organism evidence="11 12">
    <name type="scientific">Paramecium sonneborni</name>
    <dbReference type="NCBI Taxonomy" id="65129"/>
    <lineage>
        <taxon>Eukaryota</taxon>
        <taxon>Sar</taxon>
        <taxon>Alveolata</taxon>
        <taxon>Ciliophora</taxon>
        <taxon>Intramacronucleata</taxon>
        <taxon>Oligohymenophorea</taxon>
        <taxon>Peniculida</taxon>
        <taxon>Parameciidae</taxon>
        <taxon>Paramecium</taxon>
    </lineage>
</organism>
<dbReference type="GO" id="GO:0042709">
    <property type="term" value="C:succinate-CoA ligase complex"/>
    <property type="evidence" value="ECO:0007669"/>
    <property type="project" value="TreeGrafter"/>
</dbReference>
<comment type="subunit">
    <text evidence="7 8">Heterodimer of an alpha and a beta subunit.</text>
</comment>
<dbReference type="Pfam" id="PF08442">
    <property type="entry name" value="ATP-grasp_2"/>
    <property type="match status" value="1"/>
</dbReference>
<comment type="function">
    <text evidence="7">Succinyl-CoA synthetase functions in the citric acid cycle (TCA), coupling the hydrolysis of succinyl-CoA to the synthesis of ATP and thus represents the only step of substrate-level phosphorylation in the TCA. The beta subunit provides nucleotide specificity of the enzyme and binds the substrate succinate, while the binding sites for coenzyme A and phosphate are found in the alpha subunit.</text>
</comment>
<dbReference type="HAMAP" id="MF_00558">
    <property type="entry name" value="Succ_CoA_beta"/>
    <property type="match status" value="1"/>
</dbReference>
<comment type="subcellular location">
    <subcellularLocation>
        <location evidence="7">Mitochondrion</location>
    </subcellularLocation>
</comment>
<comment type="catalytic activity">
    <reaction evidence="7">
        <text>succinate + ATP + CoA = succinyl-CoA + ADP + phosphate</text>
        <dbReference type="Rhea" id="RHEA:17661"/>
        <dbReference type="ChEBI" id="CHEBI:30031"/>
        <dbReference type="ChEBI" id="CHEBI:30616"/>
        <dbReference type="ChEBI" id="CHEBI:43474"/>
        <dbReference type="ChEBI" id="CHEBI:57287"/>
        <dbReference type="ChEBI" id="CHEBI:57292"/>
        <dbReference type="ChEBI" id="CHEBI:456216"/>
        <dbReference type="EC" id="6.2.1.5"/>
    </reaction>
</comment>
<dbReference type="FunFam" id="3.40.50.261:FF:000001">
    <property type="entry name" value="Succinate--CoA ligase [ADP-forming] subunit beta"/>
    <property type="match status" value="1"/>
</dbReference>
<dbReference type="GO" id="GO:0005524">
    <property type="term" value="F:ATP binding"/>
    <property type="evidence" value="ECO:0007669"/>
    <property type="project" value="UniProtKB-UniRule"/>
</dbReference>
<dbReference type="AlphaFoldDB" id="A0A8S1NFG4"/>
<comment type="cofactor">
    <cofactor evidence="7">
        <name>Mg(2+)</name>
        <dbReference type="ChEBI" id="CHEBI:18420"/>
    </cofactor>
    <text evidence="7">Binds 1 Mg(2+) ion per subunit.</text>
</comment>
<dbReference type="Pfam" id="PF00549">
    <property type="entry name" value="Ligase_CoA"/>
    <property type="match status" value="1"/>
</dbReference>
<feature type="domain" description="ATP-grasp fold succinyl-CoA synthetase-type" evidence="10">
    <location>
        <begin position="261"/>
        <end position="467"/>
    </location>
</feature>
<dbReference type="GO" id="GO:0004775">
    <property type="term" value="F:succinate-CoA ligase (ADP-forming) activity"/>
    <property type="evidence" value="ECO:0007669"/>
    <property type="project" value="UniProtKB-UniRule"/>
</dbReference>
<protein>
    <recommendedName>
        <fullName evidence="7">Succinate--CoA ligase [ADP-forming] subunit beta, mitochondrial</fullName>
        <ecNumber evidence="7">6.2.1.5</ecNumber>
    </recommendedName>
    <alternativeName>
        <fullName evidence="7">Succinyl-CoA synthetase beta chain</fullName>
        <shortName evidence="7">SCS-beta</shortName>
    </alternativeName>
</protein>
<feature type="binding site" evidence="7">
    <location>
        <position position="465"/>
    </location>
    <ligand>
        <name>Mg(2+)</name>
        <dbReference type="ChEBI" id="CHEBI:18420"/>
    </ligand>
</feature>
<feature type="binding site" evidence="7">
    <location>
        <begin position="591"/>
        <end position="593"/>
    </location>
    <ligand>
        <name>substrate</name>
        <note>ligand shared with subunit alpha</note>
    </ligand>
</feature>
<keyword evidence="12" id="KW-1185">Reference proteome</keyword>
<evidence type="ECO:0000256" key="5">
    <source>
        <dbReference type="ARBA" id="ARBA00022741"/>
    </source>
</evidence>
<comment type="caution">
    <text evidence="7">Lacks conserved residue(s) required for the propagation of feature annotation.</text>
</comment>
<feature type="binding site" evidence="7">
    <location>
        <position position="306"/>
    </location>
    <ligand>
        <name>ATP</name>
        <dbReference type="ChEBI" id="CHEBI:30616"/>
    </ligand>
</feature>
<keyword evidence="6 7" id="KW-0460">Magnesium</keyword>
<keyword evidence="7" id="KW-0496">Mitochondrion</keyword>
<dbReference type="OrthoDB" id="1552at2759"/>
<dbReference type="Proteomes" id="UP000692954">
    <property type="component" value="Unassembled WGS sequence"/>
</dbReference>
<dbReference type="InterPro" id="IPR013650">
    <property type="entry name" value="ATP-grasp_succ-CoA_synth-type"/>
</dbReference>
<dbReference type="FunFam" id="3.30.1490.20:FF:000002">
    <property type="entry name" value="Succinate--CoA ligase [ADP-forming] subunit beta"/>
    <property type="match status" value="1"/>
</dbReference>
<feature type="binding site" evidence="7">
    <location>
        <position position="534"/>
    </location>
    <ligand>
        <name>substrate</name>
        <note>ligand shared with subunit alpha</note>
    </ligand>
</feature>
<evidence type="ECO:0000256" key="7">
    <source>
        <dbReference type="HAMAP-Rule" id="MF_03219"/>
    </source>
</evidence>
<evidence type="ECO:0000256" key="2">
    <source>
        <dbReference type="ARBA" id="ARBA00022532"/>
    </source>
</evidence>
<evidence type="ECO:0000256" key="1">
    <source>
        <dbReference type="ARBA" id="ARBA00005064"/>
    </source>
</evidence>
<dbReference type="EMBL" id="CAJJDN010000056">
    <property type="protein sequence ID" value="CAD8090842.1"/>
    <property type="molecule type" value="Genomic_DNA"/>
</dbReference>
<dbReference type="GO" id="GO:0000287">
    <property type="term" value="F:magnesium ion binding"/>
    <property type="evidence" value="ECO:0007669"/>
    <property type="project" value="UniProtKB-UniRule"/>
</dbReference>
<dbReference type="FunFam" id="3.30.470.20:FF:000002">
    <property type="entry name" value="Succinate--CoA ligase [ADP-forming] subunit beta"/>
    <property type="match status" value="1"/>
</dbReference>
<keyword evidence="3 7" id="KW-0436">Ligase</keyword>
<dbReference type="GO" id="GO:0006099">
    <property type="term" value="P:tricarboxylic acid cycle"/>
    <property type="evidence" value="ECO:0007669"/>
    <property type="project" value="UniProtKB-UniRule"/>
</dbReference>
<keyword evidence="5 7" id="KW-0547">Nucleotide-binding</keyword>
<evidence type="ECO:0000313" key="11">
    <source>
        <dbReference type="EMBL" id="CAD8090842.1"/>
    </source>
</evidence>
<keyword evidence="2 7" id="KW-0816">Tricarboxylic acid cycle</keyword>
<dbReference type="InterPro" id="IPR017866">
    <property type="entry name" value="Succ-CoA_synthase_bsu_CS"/>
</dbReference>
<comment type="caution">
    <text evidence="11">The sequence shown here is derived from an EMBL/GenBank/DDBJ whole genome shotgun (WGS) entry which is preliminary data.</text>
</comment>
<evidence type="ECO:0000256" key="6">
    <source>
        <dbReference type="ARBA" id="ARBA00022842"/>
    </source>
</evidence>
<dbReference type="GO" id="GO:0006104">
    <property type="term" value="P:succinyl-CoA metabolic process"/>
    <property type="evidence" value="ECO:0007669"/>
    <property type="project" value="TreeGrafter"/>
</dbReference>
<dbReference type="PANTHER" id="PTHR11815">
    <property type="entry name" value="SUCCINYL-COA SYNTHETASE BETA CHAIN"/>
    <property type="match status" value="1"/>
</dbReference>
<sequence>MNIKQNDIQRLDKIGKLKQETKIEELSSECPNQILQYMTYVKSLSSVLRPMLRGLLLTKIYNFADQRLDWRNENSKSNKIKNNKRAKSKNVIIVIILKQKFLSRQFNSSIGSSYNQSSGLQLSIIRNQRSIMSIIMGYLISEIYEGQGIQQQQNKITRISNWKGILKNDSKMMFKAEQQLMEMDNQDLEVKYSIQNFKSVYFNFKNPIKQLKIKLYKEVIDFPFFFCNYQLDYVMSNIQKQMLNRITRLAALQHKVVKCFDLHEYQSKDLMRRFNVRVQKGEIALNADEAAKVAKTLDPSGGLILKSQVHAGGRGKGTLSSGLKGGVKICKTPEEVANYTKQMIGYKLVTHQTPKEGLQVNAVLVHEGVDIVRQLYLAFILDRNSQKPAIVASINGGMEIEEVAKTDPNSIIVLPIDVNTGLTDQIANKVVDTLQLQSVRQQAIEQLKNLYKMFISLDATQVEINPWATDPKNQLFCIDAKINVDDNAKFRQKELVELRKTSVASEQVDPHEELALAAGLNYVALDGNIGCMVNGAGLAMATMDIIKLYGGDPANFLDVGGGANVEQVKTAFEILNSHPKVETILINIFGGIMKCNIIAEGIIKAAQLVDLKTPLVVRLTGTNSQQGAKMLDEFAKSQTKVSITTATDLDDAAQKSVKIAQTSKKN</sequence>
<evidence type="ECO:0000256" key="8">
    <source>
        <dbReference type="RuleBase" id="RU361258"/>
    </source>
</evidence>
<evidence type="ECO:0000259" key="9">
    <source>
        <dbReference type="Pfam" id="PF00549"/>
    </source>
</evidence>
<name>A0A8S1NFG4_9CILI</name>
<dbReference type="NCBIfam" id="TIGR01016">
    <property type="entry name" value="sucCoAbeta"/>
    <property type="match status" value="1"/>
</dbReference>
<dbReference type="PROSITE" id="PS01217">
    <property type="entry name" value="SUCCINYL_COA_LIG_3"/>
    <property type="match status" value="1"/>
</dbReference>
<feature type="binding site" evidence="7">
    <location>
        <position position="479"/>
    </location>
    <ligand>
        <name>Mg(2+)</name>
        <dbReference type="ChEBI" id="CHEBI:18420"/>
    </ligand>
</feature>
<dbReference type="InterPro" id="IPR005811">
    <property type="entry name" value="SUCC_ACL_C"/>
</dbReference>
<evidence type="ECO:0000256" key="3">
    <source>
        <dbReference type="ARBA" id="ARBA00022598"/>
    </source>
</evidence>
<dbReference type="InterPro" id="IPR005809">
    <property type="entry name" value="Succ_CoA_ligase-like_bsu"/>
</dbReference>
<feature type="domain" description="ATP-citrate synthase/succinyl-CoA ligase C-terminal" evidence="9">
    <location>
        <begin position="532"/>
        <end position="656"/>
    </location>
</feature>
<keyword evidence="7" id="KW-0067">ATP-binding</keyword>
<dbReference type="NCBIfam" id="NF001913">
    <property type="entry name" value="PRK00696.1"/>
    <property type="match status" value="1"/>
</dbReference>
<dbReference type="EC" id="6.2.1.5" evidence="7"/>
<evidence type="ECO:0000313" key="12">
    <source>
        <dbReference type="Proteomes" id="UP000692954"/>
    </source>
</evidence>
<dbReference type="PANTHER" id="PTHR11815:SF10">
    <property type="entry name" value="SUCCINATE--COA LIGASE [GDP-FORMING] SUBUNIT BETA, MITOCHONDRIAL"/>
    <property type="match status" value="1"/>
</dbReference>
<dbReference type="GO" id="GO:0005739">
    <property type="term" value="C:mitochondrion"/>
    <property type="evidence" value="ECO:0007669"/>
    <property type="project" value="UniProtKB-SubCell"/>
</dbReference>